<organism evidence="9 10">
    <name type="scientific">Streptomyces roseochromogenus subsp. oscitans DS 12.976</name>
    <dbReference type="NCBI Taxonomy" id="1352936"/>
    <lineage>
        <taxon>Bacteria</taxon>
        <taxon>Bacillati</taxon>
        <taxon>Actinomycetota</taxon>
        <taxon>Actinomycetes</taxon>
        <taxon>Kitasatosporales</taxon>
        <taxon>Streptomycetaceae</taxon>
        <taxon>Streptomyces</taxon>
    </lineage>
</organism>
<feature type="transmembrane region" description="Helical" evidence="7">
    <location>
        <begin position="270"/>
        <end position="292"/>
    </location>
</feature>
<dbReference type="GO" id="GO:0022857">
    <property type="term" value="F:transmembrane transporter activity"/>
    <property type="evidence" value="ECO:0007669"/>
    <property type="project" value="InterPro"/>
</dbReference>
<dbReference type="PROSITE" id="PS50850">
    <property type="entry name" value="MFS"/>
    <property type="match status" value="1"/>
</dbReference>
<dbReference type="GO" id="GO:0005886">
    <property type="term" value="C:plasma membrane"/>
    <property type="evidence" value="ECO:0007669"/>
    <property type="project" value="UniProtKB-SubCell"/>
</dbReference>
<dbReference type="Pfam" id="PF07690">
    <property type="entry name" value="MFS_1"/>
    <property type="match status" value="1"/>
</dbReference>
<evidence type="ECO:0000256" key="5">
    <source>
        <dbReference type="ARBA" id="ARBA00023136"/>
    </source>
</evidence>
<keyword evidence="5 7" id="KW-0472">Membrane</keyword>
<keyword evidence="4 7" id="KW-1133">Transmembrane helix</keyword>
<sequence length="444" mass="46424">METKNADDADDDTGTRRKRGVLGQRDFRLLWIGETVRGIGNSVTTVAVPLIAVVTLGSSATAVGVLSAAVWLPWLLVGLPAGAWVDRMRRRPLLIACAVLSAVLYATVPVAAWLDALTFSHLLAVVLICGIAAVFVRTAVHSYLPTVLTEADLQEGNARISASESATDVVGKGLAGLISQVFGAVTGLLLDALTFVLSALCLAGIKARETKPEQPDQPIPLSRQIAEGLRFVFSDRYLRPIVTYGALVNFALLGYQAVQVVFLVRTVGVSTATVGVLLTAGSIGGIAGASVAPAVGRRFGTARGMLATQLLTGPFALLLPLTTSGAGLAFFALGTFVLGFGIVTCNVVLASFRQTYCPPRILGRVVATTMVLNHSTIPLGALIGGFLGDALGPRPAMWIMTAVLAPCGLVLALGPMRSQRDLPTTSRPEPDTDTDTDSQEKEPA</sequence>
<dbReference type="OrthoDB" id="9815525at2"/>
<accession>V6JSP6</accession>
<feature type="transmembrane region" description="Helical" evidence="7">
    <location>
        <begin position="241"/>
        <end position="264"/>
    </location>
</feature>
<feature type="transmembrane region" description="Helical" evidence="7">
    <location>
        <begin position="92"/>
        <end position="114"/>
    </location>
</feature>
<dbReference type="PANTHER" id="PTHR23513">
    <property type="entry name" value="INTEGRAL MEMBRANE EFFLUX PROTEIN-RELATED"/>
    <property type="match status" value="1"/>
</dbReference>
<comment type="caution">
    <text evidence="9">The sequence shown here is derived from an EMBL/GenBank/DDBJ whole genome shotgun (WGS) entry which is preliminary data.</text>
</comment>
<dbReference type="HOGENOM" id="CLU_034180_13_2_11"/>
<evidence type="ECO:0000256" key="1">
    <source>
        <dbReference type="ARBA" id="ARBA00004651"/>
    </source>
</evidence>
<reference evidence="9 10" key="1">
    <citation type="journal article" date="2014" name="Genome Announc.">
        <title>Draft Genome Sequence of Streptomyces roseochromogenes subsp. oscitans DS 12.976, Producer of the Aminocoumarin Antibiotic Clorobiocin.</title>
        <authorList>
            <person name="Ruckert C."/>
            <person name="Kalinowski J."/>
            <person name="Heide L."/>
            <person name="Apel A.K."/>
        </authorList>
    </citation>
    <scope>NUCLEOTIDE SEQUENCE [LARGE SCALE GENOMIC DNA]</scope>
    <source>
        <strain evidence="9 10">DS 12.976</strain>
    </source>
</reference>
<dbReference type="STRING" id="1352936.M878_34060"/>
<feature type="transmembrane region" description="Helical" evidence="7">
    <location>
        <begin position="395"/>
        <end position="414"/>
    </location>
</feature>
<evidence type="ECO:0000313" key="9">
    <source>
        <dbReference type="EMBL" id="EST22935.1"/>
    </source>
</evidence>
<feature type="region of interest" description="Disordered" evidence="6">
    <location>
        <begin position="419"/>
        <end position="444"/>
    </location>
</feature>
<feature type="transmembrane region" description="Helical" evidence="7">
    <location>
        <begin position="304"/>
        <end position="322"/>
    </location>
</feature>
<name>V6JSP6_STRRC</name>
<dbReference type="Proteomes" id="UP000017984">
    <property type="component" value="Chromosome"/>
</dbReference>
<dbReference type="PATRIC" id="fig|1352936.5.peg.7094"/>
<evidence type="ECO:0000256" key="4">
    <source>
        <dbReference type="ARBA" id="ARBA00022989"/>
    </source>
</evidence>
<feature type="transmembrane region" description="Helical" evidence="7">
    <location>
        <begin position="328"/>
        <end position="349"/>
    </location>
</feature>
<evidence type="ECO:0000259" key="8">
    <source>
        <dbReference type="PROSITE" id="PS50850"/>
    </source>
</evidence>
<dbReference type="InterPro" id="IPR036259">
    <property type="entry name" value="MFS_trans_sf"/>
</dbReference>
<dbReference type="PANTHER" id="PTHR23513:SF6">
    <property type="entry name" value="MAJOR FACILITATOR SUPERFAMILY ASSOCIATED DOMAIN-CONTAINING PROTEIN"/>
    <property type="match status" value="1"/>
</dbReference>
<feature type="transmembrane region" description="Helical" evidence="7">
    <location>
        <begin position="46"/>
        <end position="72"/>
    </location>
</feature>
<keyword evidence="10" id="KW-1185">Reference proteome</keyword>
<dbReference type="Gene3D" id="1.20.1250.20">
    <property type="entry name" value="MFS general substrate transporter like domains"/>
    <property type="match status" value="1"/>
</dbReference>
<comment type="subcellular location">
    <subcellularLocation>
        <location evidence="1">Cell membrane</location>
        <topology evidence="1">Multi-pass membrane protein</topology>
    </subcellularLocation>
</comment>
<dbReference type="CDD" id="cd06173">
    <property type="entry name" value="MFS_MefA_like"/>
    <property type="match status" value="1"/>
</dbReference>
<feature type="transmembrane region" description="Helical" evidence="7">
    <location>
        <begin position="361"/>
        <end position="383"/>
    </location>
</feature>
<feature type="transmembrane region" description="Helical" evidence="7">
    <location>
        <begin position="121"/>
        <end position="140"/>
    </location>
</feature>
<gene>
    <name evidence="9" type="ORF">M878_34060</name>
</gene>
<protein>
    <recommendedName>
        <fullName evidence="8">Major facilitator superfamily (MFS) profile domain-containing protein</fullName>
    </recommendedName>
</protein>
<evidence type="ECO:0000256" key="6">
    <source>
        <dbReference type="SAM" id="MobiDB-lite"/>
    </source>
</evidence>
<proteinExistence type="predicted"/>
<dbReference type="RefSeq" id="WP_023551500.1">
    <property type="nucleotide sequence ID" value="NZ_CM002285.1"/>
</dbReference>
<dbReference type="EMBL" id="AWQX01000292">
    <property type="protein sequence ID" value="EST22935.1"/>
    <property type="molecule type" value="Genomic_DNA"/>
</dbReference>
<dbReference type="SUPFAM" id="SSF103473">
    <property type="entry name" value="MFS general substrate transporter"/>
    <property type="match status" value="1"/>
</dbReference>
<keyword evidence="2" id="KW-1003">Cell membrane</keyword>
<dbReference type="AlphaFoldDB" id="V6JSP6"/>
<evidence type="ECO:0000313" key="10">
    <source>
        <dbReference type="Proteomes" id="UP000017984"/>
    </source>
</evidence>
<evidence type="ECO:0000256" key="7">
    <source>
        <dbReference type="SAM" id="Phobius"/>
    </source>
</evidence>
<evidence type="ECO:0000256" key="3">
    <source>
        <dbReference type="ARBA" id="ARBA00022692"/>
    </source>
</evidence>
<evidence type="ECO:0000256" key="2">
    <source>
        <dbReference type="ARBA" id="ARBA00022475"/>
    </source>
</evidence>
<feature type="transmembrane region" description="Helical" evidence="7">
    <location>
        <begin position="181"/>
        <end position="205"/>
    </location>
</feature>
<keyword evidence="3 7" id="KW-0812">Transmembrane</keyword>
<feature type="domain" description="Major facilitator superfamily (MFS) profile" evidence="8">
    <location>
        <begin position="238"/>
        <end position="444"/>
    </location>
</feature>
<dbReference type="InterPro" id="IPR020846">
    <property type="entry name" value="MFS_dom"/>
</dbReference>
<dbReference type="InterPro" id="IPR011701">
    <property type="entry name" value="MFS"/>
</dbReference>